<dbReference type="InParanoid" id="A0A3M0CHG9"/>
<keyword evidence="6 12" id="KW-0812">Transmembrane</keyword>
<feature type="transmembrane region" description="Helical" evidence="12">
    <location>
        <begin position="55"/>
        <end position="72"/>
    </location>
</feature>
<gene>
    <name evidence="14" type="ORF">BXY39_1433</name>
</gene>
<dbReference type="NCBIfam" id="TIGR00810">
    <property type="entry name" value="secG"/>
    <property type="match status" value="1"/>
</dbReference>
<evidence type="ECO:0000256" key="9">
    <source>
        <dbReference type="ARBA" id="ARBA00023010"/>
    </source>
</evidence>
<evidence type="ECO:0000256" key="1">
    <source>
        <dbReference type="ARBA" id="ARBA00004651"/>
    </source>
</evidence>
<dbReference type="GO" id="GO:0065002">
    <property type="term" value="P:intracellular protein transmembrane transport"/>
    <property type="evidence" value="ECO:0007669"/>
    <property type="project" value="TreeGrafter"/>
</dbReference>
<evidence type="ECO:0000256" key="8">
    <source>
        <dbReference type="ARBA" id="ARBA00022989"/>
    </source>
</evidence>
<evidence type="ECO:0000256" key="12">
    <source>
        <dbReference type="RuleBase" id="RU365087"/>
    </source>
</evidence>
<evidence type="ECO:0000313" key="15">
    <source>
        <dbReference type="Proteomes" id="UP000271227"/>
    </source>
</evidence>
<dbReference type="RefSeq" id="WP_121938125.1">
    <property type="nucleotide sequence ID" value="NZ_REFR01000010.1"/>
</dbReference>
<dbReference type="GO" id="GO:0043952">
    <property type="term" value="P:protein transport by the Sec complex"/>
    <property type="evidence" value="ECO:0007669"/>
    <property type="project" value="TreeGrafter"/>
</dbReference>
<evidence type="ECO:0000256" key="5">
    <source>
        <dbReference type="ARBA" id="ARBA00022475"/>
    </source>
</evidence>
<dbReference type="EMBL" id="REFR01000010">
    <property type="protein sequence ID" value="RMB08792.1"/>
    <property type="molecule type" value="Genomic_DNA"/>
</dbReference>
<dbReference type="AlphaFoldDB" id="A0A3M0CHG9"/>
<proteinExistence type="inferred from homology"/>
<comment type="similarity">
    <text evidence="2 12">Belongs to the SecG family.</text>
</comment>
<keyword evidence="8 12" id="KW-1133">Transmembrane helix</keyword>
<evidence type="ECO:0000313" key="14">
    <source>
        <dbReference type="EMBL" id="RMB08792.1"/>
    </source>
</evidence>
<keyword evidence="15" id="KW-1185">Reference proteome</keyword>
<dbReference type="Proteomes" id="UP000271227">
    <property type="component" value="Unassembled WGS sequence"/>
</dbReference>
<reference evidence="14 15" key="1">
    <citation type="submission" date="2018-10" db="EMBL/GenBank/DDBJ databases">
        <title>Genomic Encyclopedia of Archaeal and Bacterial Type Strains, Phase II (KMG-II): from individual species to whole genera.</title>
        <authorList>
            <person name="Goeker M."/>
        </authorList>
    </citation>
    <scope>NUCLEOTIDE SEQUENCE [LARGE SCALE GENOMIC DNA]</scope>
    <source>
        <strain evidence="14 15">DSM 25217</strain>
    </source>
</reference>
<dbReference type="PANTHER" id="PTHR34182">
    <property type="entry name" value="PROTEIN-EXPORT MEMBRANE PROTEIN SECG"/>
    <property type="match status" value="1"/>
</dbReference>
<evidence type="ECO:0000256" key="11">
    <source>
        <dbReference type="ARBA" id="ARBA00025182"/>
    </source>
</evidence>
<evidence type="ECO:0000256" key="2">
    <source>
        <dbReference type="ARBA" id="ARBA00008445"/>
    </source>
</evidence>
<dbReference type="FunCoup" id="A0A3M0CHG9">
    <property type="interactions" value="213"/>
</dbReference>
<keyword evidence="10 12" id="KW-0472">Membrane</keyword>
<keyword evidence="7 12" id="KW-0653">Protein transport</keyword>
<dbReference type="GO" id="GO:0009306">
    <property type="term" value="P:protein secretion"/>
    <property type="evidence" value="ECO:0007669"/>
    <property type="project" value="UniProtKB-UniRule"/>
</dbReference>
<evidence type="ECO:0000256" key="13">
    <source>
        <dbReference type="SAM" id="MobiDB-lite"/>
    </source>
</evidence>
<dbReference type="GO" id="GO:0005886">
    <property type="term" value="C:plasma membrane"/>
    <property type="evidence" value="ECO:0007669"/>
    <property type="project" value="UniProtKB-SubCell"/>
</dbReference>
<sequence>MEAVLLSIHLIVAIALVGVILMQRSEGGALGIGGGPAGMMTARSAADLLTKTTRWLAVIFLVNSLALGWLAANREGDETIVEQAQEQNDEGDGPKLPELPTIPDGDGR</sequence>
<protein>
    <recommendedName>
        <fullName evidence="3 12">Protein-export membrane protein SecG</fullName>
    </recommendedName>
</protein>
<dbReference type="PRINTS" id="PR01651">
    <property type="entry name" value="SECGEXPORT"/>
</dbReference>
<evidence type="ECO:0000256" key="10">
    <source>
        <dbReference type="ARBA" id="ARBA00023136"/>
    </source>
</evidence>
<dbReference type="GO" id="GO:0015450">
    <property type="term" value="F:protein-transporting ATPase activity"/>
    <property type="evidence" value="ECO:0007669"/>
    <property type="project" value="UniProtKB-UniRule"/>
</dbReference>
<keyword evidence="4 12" id="KW-0813">Transport</keyword>
<comment type="function">
    <text evidence="11 12">Involved in protein export. Participates in an early event of protein translocation.</text>
</comment>
<comment type="subcellular location">
    <subcellularLocation>
        <location evidence="1 12">Cell membrane</location>
        <topology evidence="1 12">Multi-pass membrane protein</topology>
    </subcellularLocation>
</comment>
<evidence type="ECO:0000256" key="4">
    <source>
        <dbReference type="ARBA" id="ARBA00022448"/>
    </source>
</evidence>
<dbReference type="PANTHER" id="PTHR34182:SF1">
    <property type="entry name" value="PROTEIN-EXPORT MEMBRANE PROTEIN SECG"/>
    <property type="match status" value="1"/>
</dbReference>
<feature type="region of interest" description="Disordered" evidence="13">
    <location>
        <begin position="78"/>
        <end position="108"/>
    </location>
</feature>
<dbReference type="Pfam" id="PF03840">
    <property type="entry name" value="SecG"/>
    <property type="match status" value="1"/>
</dbReference>
<organism evidence="14 15">
    <name type="scientific">Eilatimonas milleporae</name>
    <dbReference type="NCBI Taxonomy" id="911205"/>
    <lineage>
        <taxon>Bacteria</taxon>
        <taxon>Pseudomonadati</taxon>
        <taxon>Pseudomonadota</taxon>
        <taxon>Alphaproteobacteria</taxon>
        <taxon>Kordiimonadales</taxon>
        <taxon>Kordiimonadaceae</taxon>
        <taxon>Eilatimonas</taxon>
    </lineage>
</organism>
<evidence type="ECO:0000256" key="6">
    <source>
        <dbReference type="ARBA" id="ARBA00022692"/>
    </source>
</evidence>
<evidence type="ECO:0000256" key="3">
    <source>
        <dbReference type="ARBA" id="ARBA00017876"/>
    </source>
</evidence>
<evidence type="ECO:0000256" key="7">
    <source>
        <dbReference type="ARBA" id="ARBA00022927"/>
    </source>
</evidence>
<name>A0A3M0CHG9_9PROT</name>
<keyword evidence="5 12" id="KW-1003">Cell membrane</keyword>
<comment type="caution">
    <text evidence="12">Lacks conserved residue(s) required for the propagation of feature annotation.</text>
</comment>
<comment type="caution">
    <text evidence="14">The sequence shown here is derived from an EMBL/GenBank/DDBJ whole genome shotgun (WGS) entry which is preliminary data.</text>
</comment>
<keyword evidence="9 12" id="KW-0811">Translocation</keyword>
<dbReference type="OrthoDB" id="7691811at2"/>
<accession>A0A3M0CHG9</accession>
<dbReference type="InterPro" id="IPR004692">
    <property type="entry name" value="SecG"/>
</dbReference>